<keyword evidence="2" id="KW-0349">Heme</keyword>
<dbReference type="SUPFAM" id="SSF48264">
    <property type="entry name" value="Cytochrome P450"/>
    <property type="match status" value="1"/>
</dbReference>
<evidence type="ECO:0000256" key="5">
    <source>
        <dbReference type="ARBA" id="ARBA00023004"/>
    </source>
</evidence>
<sequence>MKLMMQSNEKSFELEIKSTDDHILQEQLQNKCSDNKELHAKVTLLEQQLTSLSDDKLSSSTHEISEKASYVKELTSVNVVEFKNLVGEKILKKTTQEVGGAWPIIGHLYLLGGSQPPQISLCNLADKYEGIFTIKLGVHRALVVIHWEIAKECLTINDKAFATRPKLVSSKILGYNYAMIAFALYGPYWHQVCKFATIDLLSNHRLELLKLVQEFEVKTSLQQLYQLWNKKKSSNYSKVIVEMKRWFRDVTLNVILMIVVGKRIPNSYEGGCTSPIFSGPKPNK</sequence>
<comment type="similarity">
    <text evidence="1">Belongs to the cytochrome P450 family.</text>
</comment>
<proteinExistence type="inferred from homology"/>
<evidence type="ECO:0008006" key="9">
    <source>
        <dbReference type="Google" id="ProtNLM"/>
    </source>
</evidence>
<protein>
    <recommendedName>
        <fullName evidence="9">Cytochrome P450</fullName>
    </recommendedName>
</protein>
<dbReference type="Gene3D" id="1.10.630.10">
    <property type="entry name" value="Cytochrome P450"/>
    <property type="match status" value="1"/>
</dbReference>
<evidence type="ECO:0000256" key="6">
    <source>
        <dbReference type="ARBA" id="ARBA00023033"/>
    </source>
</evidence>
<evidence type="ECO:0000256" key="1">
    <source>
        <dbReference type="ARBA" id="ARBA00010617"/>
    </source>
</evidence>
<name>A0A7J9AYP4_9ROSI</name>
<dbReference type="Pfam" id="PF00067">
    <property type="entry name" value="p450"/>
    <property type="match status" value="1"/>
</dbReference>
<organism evidence="7 8">
    <name type="scientific">Gossypium laxum</name>
    <dbReference type="NCBI Taxonomy" id="34288"/>
    <lineage>
        <taxon>Eukaryota</taxon>
        <taxon>Viridiplantae</taxon>
        <taxon>Streptophyta</taxon>
        <taxon>Embryophyta</taxon>
        <taxon>Tracheophyta</taxon>
        <taxon>Spermatophyta</taxon>
        <taxon>Magnoliopsida</taxon>
        <taxon>eudicotyledons</taxon>
        <taxon>Gunneridae</taxon>
        <taxon>Pentapetalae</taxon>
        <taxon>rosids</taxon>
        <taxon>malvids</taxon>
        <taxon>Malvales</taxon>
        <taxon>Malvaceae</taxon>
        <taxon>Malvoideae</taxon>
        <taxon>Gossypium</taxon>
    </lineage>
</organism>
<evidence type="ECO:0000313" key="7">
    <source>
        <dbReference type="EMBL" id="MBA0729198.1"/>
    </source>
</evidence>
<keyword evidence="4" id="KW-0560">Oxidoreductase</keyword>
<dbReference type="InterPro" id="IPR036396">
    <property type="entry name" value="Cyt_P450_sf"/>
</dbReference>
<evidence type="ECO:0000256" key="4">
    <source>
        <dbReference type="ARBA" id="ARBA00023002"/>
    </source>
</evidence>
<keyword evidence="5" id="KW-0408">Iron</keyword>
<dbReference type="GO" id="GO:0004497">
    <property type="term" value="F:monooxygenase activity"/>
    <property type="evidence" value="ECO:0007669"/>
    <property type="project" value="UniProtKB-KW"/>
</dbReference>
<dbReference type="InterPro" id="IPR002401">
    <property type="entry name" value="Cyt_P450_E_grp-I"/>
</dbReference>
<accession>A0A7J9AYP4</accession>
<evidence type="ECO:0000256" key="3">
    <source>
        <dbReference type="ARBA" id="ARBA00022723"/>
    </source>
</evidence>
<dbReference type="InterPro" id="IPR001128">
    <property type="entry name" value="Cyt_P450"/>
</dbReference>
<dbReference type="GO" id="GO:0020037">
    <property type="term" value="F:heme binding"/>
    <property type="evidence" value="ECO:0007669"/>
    <property type="project" value="InterPro"/>
</dbReference>
<dbReference type="Proteomes" id="UP000593574">
    <property type="component" value="Unassembled WGS sequence"/>
</dbReference>
<evidence type="ECO:0000313" key="8">
    <source>
        <dbReference type="Proteomes" id="UP000593574"/>
    </source>
</evidence>
<dbReference type="GO" id="GO:0005506">
    <property type="term" value="F:iron ion binding"/>
    <property type="evidence" value="ECO:0007669"/>
    <property type="project" value="InterPro"/>
</dbReference>
<dbReference type="InterPro" id="IPR050651">
    <property type="entry name" value="Plant_Cytochrome_P450_Monoox"/>
</dbReference>
<dbReference type="GO" id="GO:0016705">
    <property type="term" value="F:oxidoreductase activity, acting on paired donors, with incorporation or reduction of molecular oxygen"/>
    <property type="evidence" value="ECO:0007669"/>
    <property type="project" value="InterPro"/>
</dbReference>
<keyword evidence="8" id="KW-1185">Reference proteome</keyword>
<dbReference type="PANTHER" id="PTHR47947:SF2">
    <property type="entry name" value="CYTOCHROME P450 82C3-LIKE"/>
    <property type="match status" value="1"/>
</dbReference>
<dbReference type="EMBL" id="JABEZV010433957">
    <property type="protein sequence ID" value="MBA0729198.1"/>
    <property type="molecule type" value="Genomic_DNA"/>
</dbReference>
<keyword evidence="6" id="KW-0503">Monooxygenase</keyword>
<reference evidence="7 8" key="1">
    <citation type="journal article" date="2019" name="Genome Biol. Evol.">
        <title>Insights into the evolution of the New World diploid cottons (Gossypium, subgenus Houzingenia) based on genome sequencing.</title>
        <authorList>
            <person name="Grover C.E."/>
            <person name="Arick M.A. 2nd"/>
            <person name="Thrash A."/>
            <person name="Conover J.L."/>
            <person name="Sanders W.S."/>
            <person name="Peterson D.G."/>
            <person name="Frelichowski J.E."/>
            <person name="Scheffler J.A."/>
            <person name="Scheffler B.E."/>
            <person name="Wendel J.F."/>
        </authorList>
    </citation>
    <scope>NUCLEOTIDE SEQUENCE [LARGE SCALE GENOMIC DNA]</scope>
    <source>
        <strain evidence="7">4</strain>
        <tissue evidence="7">Leaf</tissue>
    </source>
</reference>
<dbReference type="PANTHER" id="PTHR47947">
    <property type="entry name" value="CYTOCHROME P450 82C3-RELATED"/>
    <property type="match status" value="1"/>
</dbReference>
<dbReference type="AlphaFoldDB" id="A0A7J9AYP4"/>
<dbReference type="PRINTS" id="PR00463">
    <property type="entry name" value="EP450I"/>
</dbReference>
<comment type="caution">
    <text evidence="7">The sequence shown here is derived from an EMBL/GenBank/DDBJ whole genome shotgun (WGS) entry which is preliminary data.</text>
</comment>
<evidence type="ECO:0000256" key="2">
    <source>
        <dbReference type="ARBA" id="ARBA00022617"/>
    </source>
</evidence>
<gene>
    <name evidence="7" type="ORF">Golax_025346</name>
</gene>
<keyword evidence="3" id="KW-0479">Metal-binding</keyword>